<comment type="caution">
    <text evidence="1">The sequence shown here is derived from an EMBL/GenBank/DDBJ whole genome shotgun (WGS) entry which is preliminary data.</text>
</comment>
<protein>
    <submittedName>
        <fullName evidence="1">41742_t:CDS:1</fullName>
    </submittedName>
</protein>
<keyword evidence="2" id="KW-1185">Reference proteome</keyword>
<feature type="non-terminal residue" evidence="1">
    <location>
        <position position="263"/>
    </location>
</feature>
<proteinExistence type="predicted"/>
<dbReference type="Proteomes" id="UP000789901">
    <property type="component" value="Unassembled WGS sequence"/>
</dbReference>
<accession>A0ABN7W9P4</accession>
<sequence length="263" mass="30926">MSLERNKYPEKNSFLLRQNNTKYTYNIINEGYYSPKNMLRYTSNYNTSSGKTQYKIPDGYLVETKSSSNIATEYLRRNGSNSYARIFGIHVFGLNAIDVEQERERKEKKIEHVPLNHLNISITTTNEISHIDDDEVEKEMLKYIRKAEYRKITDILLFVIPANANYFCSCCLCSKKEIGIKSKIYMIEKTMEQLQTTKPPPGHSKDLESYVVQELKSENRYDNNIRTIISSEMQKISVKFHFWQDYDTQNWNNTPLMGDDKEL</sequence>
<evidence type="ECO:0000313" key="1">
    <source>
        <dbReference type="EMBL" id="CAG8822102.1"/>
    </source>
</evidence>
<dbReference type="EMBL" id="CAJVQB010035113">
    <property type="protein sequence ID" value="CAG8822102.1"/>
    <property type="molecule type" value="Genomic_DNA"/>
</dbReference>
<name>A0ABN7W9P4_GIGMA</name>
<gene>
    <name evidence="1" type="ORF">GMARGA_LOCUS28005</name>
</gene>
<evidence type="ECO:0000313" key="2">
    <source>
        <dbReference type="Proteomes" id="UP000789901"/>
    </source>
</evidence>
<organism evidence="1 2">
    <name type="scientific">Gigaspora margarita</name>
    <dbReference type="NCBI Taxonomy" id="4874"/>
    <lineage>
        <taxon>Eukaryota</taxon>
        <taxon>Fungi</taxon>
        <taxon>Fungi incertae sedis</taxon>
        <taxon>Mucoromycota</taxon>
        <taxon>Glomeromycotina</taxon>
        <taxon>Glomeromycetes</taxon>
        <taxon>Diversisporales</taxon>
        <taxon>Gigasporaceae</taxon>
        <taxon>Gigaspora</taxon>
    </lineage>
</organism>
<reference evidence="1 2" key="1">
    <citation type="submission" date="2021-06" db="EMBL/GenBank/DDBJ databases">
        <authorList>
            <person name="Kallberg Y."/>
            <person name="Tangrot J."/>
            <person name="Rosling A."/>
        </authorList>
    </citation>
    <scope>NUCLEOTIDE SEQUENCE [LARGE SCALE GENOMIC DNA]</scope>
    <source>
        <strain evidence="1 2">120-4 pot B 10/14</strain>
    </source>
</reference>